<gene>
    <name evidence="2" type="ORF">ElyMa_006534900</name>
</gene>
<dbReference type="AlphaFoldDB" id="A0AAV4I6L7"/>
<name>A0AAV4I6L7_9GAST</name>
<evidence type="ECO:0000313" key="3">
    <source>
        <dbReference type="Proteomes" id="UP000762676"/>
    </source>
</evidence>
<protein>
    <submittedName>
        <fullName evidence="2">Metalloendopeptidase</fullName>
    </submittedName>
</protein>
<evidence type="ECO:0000256" key="1">
    <source>
        <dbReference type="SAM" id="MobiDB-lite"/>
    </source>
</evidence>
<organism evidence="2 3">
    <name type="scientific">Elysia marginata</name>
    <dbReference type="NCBI Taxonomy" id="1093978"/>
    <lineage>
        <taxon>Eukaryota</taxon>
        <taxon>Metazoa</taxon>
        <taxon>Spiralia</taxon>
        <taxon>Lophotrochozoa</taxon>
        <taxon>Mollusca</taxon>
        <taxon>Gastropoda</taxon>
        <taxon>Heterobranchia</taxon>
        <taxon>Euthyneura</taxon>
        <taxon>Panpulmonata</taxon>
        <taxon>Sacoglossa</taxon>
        <taxon>Placobranchoidea</taxon>
        <taxon>Plakobranchidae</taxon>
        <taxon>Elysia</taxon>
    </lineage>
</organism>
<proteinExistence type="predicted"/>
<reference evidence="2 3" key="1">
    <citation type="journal article" date="2021" name="Elife">
        <title>Chloroplast acquisition without the gene transfer in kleptoplastic sea slugs, Plakobranchus ocellatus.</title>
        <authorList>
            <person name="Maeda T."/>
            <person name="Takahashi S."/>
            <person name="Yoshida T."/>
            <person name="Shimamura S."/>
            <person name="Takaki Y."/>
            <person name="Nagai Y."/>
            <person name="Toyoda A."/>
            <person name="Suzuki Y."/>
            <person name="Arimoto A."/>
            <person name="Ishii H."/>
            <person name="Satoh N."/>
            <person name="Nishiyama T."/>
            <person name="Hasebe M."/>
            <person name="Maruyama T."/>
            <person name="Minagawa J."/>
            <person name="Obokata J."/>
            <person name="Shigenobu S."/>
        </authorList>
    </citation>
    <scope>NUCLEOTIDE SEQUENCE [LARGE SCALE GENOMIC DNA]</scope>
</reference>
<keyword evidence="3" id="KW-1185">Reference proteome</keyword>
<evidence type="ECO:0000313" key="2">
    <source>
        <dbReference type="EMBL" id="GFS06063.1"/>
    </source>
</evidence>
<comment type="caution">
    <text evidence="2">The sequence shown here is derived from an EMBL/GenBank/DDBJ whole genome shotgun (WGS) entry which is preliminary data.</text>
</comment>
<dbReference type="EMBL" id="BMAT01013124">
    <property type="protein sequence ID" value="GFS06063.1"/>
    <property type="molecule type" value="Genomic_DNA"/>
</dbReference>
<dbReference type="Proteomes" id="UP000762676">
    <property type="component" value="Unassembled WGS sequence"/>
</dbReference>
<accession>A0AAV4I6L7</accession>
<feature type="region of interest" description="Disordered" evidence="1">
    <location>
        <begin position="1"/>
        <end position="54"/>
    </location>
</feature>
<sequence length="88" mass="9912">MASKPPSKLSPHVGFRPQRRMSVLGGQNRLRKKRDGTPEKSATPSQEPDENLAPSRNIIWNEEIEKLQIKADDLPKVASLPFLVLQLE</sequence>